<dbReference type="Pfam" id="PF13812">
    <property type="entry name" value="PPR_3"/>
    <property type="match status" value="1"/>
</dbReference>
<evidence type="ECO:0000256" key="2">
    <source>
        <dbReference type="ARBA" id="ARBA00008551"/>
    </source>
</evidence>
<evidence type="ECO:0000256" key="7">
    <source>
        <dbReference type="ARBA" id="ARBA00022946"/>
    </source>
</evidence>
<evidence type="ECO:0000256" key="5">
    <source>
        <dbReference type="ARBA" id="ARBA00022845"/>
    </source>
</evidence>
<gene>
    <name evidence="12" type="ORF">V9T40_010653</name>
</gene>
<keyword evidence="4" id="KW-0677">Repeat</keyword>
<dbReference type="Gene3D" id="1.25.40.10">
    <property type="entry name" value="Tetratricopeptide repeat domain"/>
    <property type="match status" value="1"/>
</dbReference>
<evidence type="ECO:0000256" key="1">
    <source>
        <dbReference type="ARBA" id="ARBA00004173"/>
    </source>
</evidence>
<dbReference type="GO" id="GO:0005739">
    <property type="term" value="C:mitochondrion"/>
    <property type="evidence" value="ECO:0007669"/>
    <property type="project" value="UniProtKB-SubCell"/>
</dbReference>
<dbReference type="Pfam" id="PF22330">
    <property type="entry name" value="Rib_mS39_PPR"/>
    <property type="match status" value="1"/>
</dbReference>
<dbReference type="InterPro" id="IPR011990">
    <property type="entry name" value="TPR-like_helical_dom_sf"/>
</dbReference>
<evidence type="ECO:0000256" key="6">
    <source>
        <dbReference type="ARBA" id="ARBA00022884"/>
    </source>
</evidence>
<dbReference type="Proteomes" id="UP001367676">
    <property type="component" value="Unassembled WGS sequence"/>
</dbReference>
<sequence length="558" mass="63187">MSLILRNSGSRAVRTSKTFPISRNYAAAVETEIVIPQRIPRGPTDILRALASTIKRDPTAPHYKFHDDPYLIPTSNKAKRIYALSQESGRKTAVWIKEQHPELFQHIEAEPPIKAYFPKVVYDESDDVTNETFAEVIKTASVNDAIHVYELMLKNNTEISEDNKQSLLELISFFNETEELAEELIEERWFSQYGQERVSVKNTWKNDGYAEKLFQELPNSGKSFSAIIQGMIKFNQVEKGYHYYNQASDKGLSLSIDVYHALLKATPFLRQGITQKWEFIEETLRKMNDSGFAPTISTLNIILALLTRMPNFRDRRKNALKMISEVKQFGVEPSLGSYHYLLQIFCADSASVPQEFINVITMNGAVEHYSKAWTDIVRFDIADQTKLLQCLLNGMVLNRPPPSSPPSEVTLNLAETAWSIYTKGTENSPFKNPIEWTGEMLCDIILLSLCAENFDRASTVFTHLCKDQSKIVGVPNFEVLKMFLDACIVNQDLKKAMNCVEYCSENGFSDVFNLGKKLAQSFNLGPIYSTKLIALLGQDVLPDDKEIQSPSLHKSGGK</sequence>
<keyword evidence="5" id="KW-0810">Translation regulation</keyword>
<keyword evidence="6" id="KW-0694">RNA-binding</keyword>
<evidence type="ECO:0000313" key="12">
    <source>
        <dbReference type="EMBL" id="KAK7573462.1"/>
    </source>
</evidence>
<dbReference type="GO" id="GO:1990904">
    <property type="term" value="C:ribonucleoprotein complex"/>
    <property type="evidence" value="ECO:0007669"/>
    <property type="project" value="UniProtKB-KW"/>
</dbReference>
<dbReference type="PANTHER" id="PTHR16276">
    <property type="entry name" value="PENTATRICOPEPTIDE REPEAT DOMAIN-CONTAINING PROTEIN 3"/>
    <property type="match status" value="1"/>
</dbReference>
<organism evidence="12 13">
    <name type="scientific">Parthenolecanium corni</name>
    <dbReference type="NCBI Taxonomy" id="536013"/>
    <lineage>
        <taxon>Eukaryota</taxon>
        <taxon>Metazoa</taxon>
        <taxon>Ecdysozoa</taxon>
        <taxon>Arthropoda</taxon>
        <taxon>Hexapoda</taxon>
        <taxon>Insecta</taxon>
        <taxon>Pterygota</taxon>
        <taxon>Neoptera</taxon>
        <taxon>Paraneoptera</taxon>
        <taxon>Hemiptera</taxon>
        <taxon>Sternorrhyncha</taxon>
        <taxon>Coccoidea</taxon>
        <taxon>Coccidae</taxon>
        <taxon>Parthenolecanium</taxon>
    </lineage>
</organism>
<evidence type="ECO:0000256" key="3">
    <source>
        <dbReference type="ARBA" id="ARBA00022730"/>
    </source>
</evidence>
<dbReference type="EMBL" id="JBBCAQ010000037">
    <property type="protein sequence ID" value="KAK7573462.1"/>
    <property type="molecule type" value="Genomic_DNA"/>
</dbReference>
<evidence type="ECO:0000256" key="9">
    <source>
        <dbReference type="ARBA" id="ARBA00023128"/>
    </source>
</evidence>
<dbReference type="GO" id="GO:0005840">
    <property type="term" value="C:ribosome"/>
    <property type="evidence" value="ECO:0007669"/>
    <property type="project" value="UniProtKB-KW"/>
</dbReference>
<evidence type="ECO:0000256" key="8">
    <source>
        <dbReference type="ARBA" id="ARBA00022980"/>
    </source>
</evidence>
<dbReference type="InterPro" id="IPR002885">
    <property type="entry name" value="PPR_rpt"/>
</dbReference>
<dbReference type="InterPro" id="IPR055063">
    <property type="entry name" value="Rib_mS39_PPR"/>
</dbReference>
<accession>A0AAN9XXP7</accession>
<dbReference type="GO" id="GO:0019843">
    <property type="term" value="F:rRNA binding"/>
    <property type="evidence" value="ECO:0007669"/>
    <property type="project" value="UniProtKB-KW"/>
</dbReference>
<dbReference type="GO" id="GO:0032543">
    <property type="term" value="P:mitochondrial translation"/>
    <property type="evidence" value="ECO:0007669"/>
    <property type="project" value="InterPro"/>
</dbReference>
<evidence type="ECO:0000256" key="11">
    <source>
        <dbReference type="ARBA" id="ARBA00035134"/>
    </source>
</evidence>
<dbReference type="InterPro" id="IPR037387">
    <property type="entry name" value="PTCD3"/>
</dbReference>
<dbReference type="GO" id="GO:0043024">
    <property type="term" value="F:ribosomal small subunit binding"/>
    <property type="evidence" value="ECO:0007669"/>
    <property type="project" value="InterPro"/>
</dbReference>
<comment type="caution">
    <text evidence="12">The sequence shown here is derived from an EMBL/GenBank/DDBJ whole genome shotgun (WGS) entry which is preliminary data.</text>
</comment>
<keyword evidence="8" id="KW-0689">Ribosomal protein</keyword>
<protein>
    <recommendedName>
        <fullName evidence="11">Small ribosomal subunit protein mS39</fullName>
    </recommendedName>
</protein>
<evidence type="ECO:0000256" key="4">
    <source>
        <dbReference type="ARBA" id="ARBA00022737"/>
    </source>
</evidence>
<comment type="similarity">
    <text evidence="2">Belongs to the mitochondrion-specific ribosomal protein mS39 family.</text>
</comment>
<keyword evidence="7" id="KW-0809">Transit peptide</keyword>
<proteinExistence type="inferred from homology"/>
<evidence type="ECO:0000256" key="10">
    <source>
        <dbReference type="ARBA" id="ARBA00023274"/>
    </source>
</evidence>
<comment type="subcellular location">
    <subcellularLocation>
        <location evidence="1">Mitochondrion</location>
    </subcellularLocation>
</comment>
<reference evidence="12 13" key="1">
    <citation type="submission" date="2024-03" db="EMBL/GenBank/DDBJ databases">
        <title>Adaptation during the transition from Ophiocordyceps entomopathogen to insect associate is accompanied by gene loss and intensified selection.</title>
        <authorList>
            <person name="Ward C.M."/>
            <person name="Onetto C.A."/>
            <person name="Borneman A.R."/>
        </authorList>
    </citation>
    <scope>NUCLEOTIDE SEQUENCE [LARGE SCALE GENOMIC DNA]</scope>
    <source>
        <strain evidence="12">AWRI1</strain>
        <tissue evidence="12">Single Adult Female</tissue>
    </source>
</reference>
<keyword evidence="10" id="KW-0687">Ribonucleoprotein</keyword>
<dbReference type="AlphaFoldDB" id="A0AAN9XXP7"/>
<dbReference type="PANTHER" id="PTHR16276:SF1">
    <property type="entry name" value="SMALL RIBOSOMAL SUBUNIT PROTEIN MS39"/>
    <property type="match status" value="1"/>
</dbReference>
<evidence type="ECO:0000313" key="13">
    <source>
        <dbReference type="Proteomes" id="UP001367676"/>
    </source>
</evidence>
<keyword evidence="9" id="KW-0496">Mitochondrion</keyword>
<dbReference type="GO" id="GO:0006417">
    <property type="term" value="P:regulation of translation"/>
    <property type="evidence" value="ECO:0007669"/>
    <property type="project" value="UniProtKB-KW"/>
</dbReference>
<keyword evidence="3" id="KW-0699">rRNA-binding</keyword>
<keyword evidence="13" id="KW-1185">Reference proteome</keyword>
<name>A0AAN9XXP7_9HEMI</name>